<dbReference type="EMBL" id="BKZW01000001">
    <property type="protein sequence ID" value="GER88263.1"/>
    <property type="molecule type" value="Genomic_DNA"/>
</dbReference>
<evidence type="ECO:0000313" key="3">
    <source>
        <dbReference type="EMBL" id="GER88263.1"/>
    </source>
</evidence>
<feature type="transmembrane region" description="Helical" evidence="2">
    <location>
        <begin position="149"/>
        <end position="172"/>
    </location>
</feature>
<evidence type="ECO:0000256" key="2">
    <source>
        <dbReference type="SAM" id="Phobius"/>
    </source>
</evidence>
<gene>
    <name evidence="3" type="ORF">KDW_24250</name>
</gene>
<feature type="compositionally biased region" description="Low complexity" evidence="1">
    <location>
        <begin position="101"/>
        <end position="111"/>
    </location>
</feature>
<organism evidence="3 4">
    <name type="scientific">Dictyobacter vulcani</name>
    <dbReference type="NCBI Taxonomy" id="2607529"/>
    <lineage>
        <taxon>Bacteria</taxon>
        <taxon>Bacillati</taxon>
        <taxon>Chloroflexota</taxon>
        <taxon>Ktedonobacteria</taxon>
        <taxon>Ktedonobacterales</taxon>
        <taxon>Dictyobacteraceae</taxon>
        <taxon>Dictyobacter</taxon>
    </lineage>
</organism>
<dbReference type="Proteomes" id="UP000326912">
    <property type="component" value="Unassembled WGS sequence"/>
</dbReference>
<feature type="region of interest" description="Disordered" evidence="1">
    <location>
        <begin position="1"/>
        <end position="111"/>
    </location>
</feature>
<keyword evidence="2" id="KW-0472">Membrane</keyword>
<sequence length="298" mass="32524">MHTSDQSPEENQLPEQQSPEVDAQLSSSSADTSRAADEDAQAPRQEQAYPPKPSFYEQALSTPGTAEPPVPGAVPVSPAQRPEMPPIQPAPSGEWRPPLTPGQQYPAYPQGAYMPPPGYPAYPQGGYYPGTQPPPFMPAPPPARKSRSWLWILISILLVVILGSCGLCTWAVGSSVGPIFSQTFSAASDGTKLINDYYEAIQNQHYSQAYADLNTQDTLNGLSQEQFTALASKQDDSYGAVLRYTMSQLQPMTSDNNGPSLDSFSVIVKVSRTKKSYTAHLTIKQINNQWKIVDYDQL</sequence>
<comment type="caution">
    <text evidence="3">The sequence shown here is derived from an EMBL/GenBank/DDBJ whole genome shotgun (WGS) entry which is preliminary data.</text>
</comment>
<keyword evidence="2" id="KW-0812">Transmembrane</keyword>
<feature type="compositionally biased region" description="Low complexity" evidence="1">
    <location>
        <begin position="22"/>
        <end position="33"/>
    </location>
</feature>
<name>A0A5J4KKE8_9CHLR</name>
<feature type="compositionally biased region" description="Polar residues" evidence="1">
    <location>
        <begin position="1"/>
        <end position="19"/>
    </location>
</feature>
<evidence type="ECO:0000313" key="4">
    <source>
        <dbReference type="Proteomes" id="UP000326912"/>
    </source>
</evidence>
<keyword evidence="2" id="KW-1133">Transmembrane helix</keyword>
<dbReference type="RefSeq" id="WP_151756188.1">
    <property type="nucleotide sequence ID" value="NZ_BKZW01000001.1"/>
</dbReference>
<reference evidence="3 4" key="1">
    <citation type="submission" date="2019-10" db="EMBL/GenBank/DDBJ databases">
        <title>Dictyobacter vulcani sp. nov., within the class Ktedonobacteria, isolated from soil of volcanic Mt. Zao.</title>
        <authorList>
            <person name="Zheng Y."/>
            <person name="Wang C.M."/>
            <person name="Sakai Y."/>
            <person name="Abe K."/>
            <person name="Yokota A."/>
            <person name="Yabe S."/>
        </authorList>
    </citation>
    <scope>NUCLEOTIDE SEQUENCE [LARGE SCALE GENOMIC DNA]</scope>
    <source>
        <strain evidence="3 4">W12</strain>
    </source>
</reference>
<evidence type="ECO:0008006" key="5">
    <source>
        <dbReference type="Google" id="ProtNLM"/>
    </source>
</evidence>
<protein>
    <recommendedName>
        <fullName evidence="5">DUF4878 domain-containing protein</fullName>
    </recommendedName>
</protein>
<evidence type="ECO:0000256" key="1">
    <source>
        <dbReference type="SAM" id="MobiDB-lite"/>
    </source>
</evidence>
<dbReference type="AlphaFoldDB" id="A0A5J4KKE8"/>
<proteinExistence type="predicted"/>
<keyword evidence="4" id="KW-1185">Reference proteome</keyword>
<accession>A0A5J4KKE8</accession>